<dbReference type="OrthoDB" id="3330907at2759"/>
<protein>
    <submittedName>
        <fullName evidence="2">Uncharacterized protein</fullName>
    </submittedName>
</protein>
<evidence type="ECO:0000256" key="1">
    <source>
        <dbReference type="SAM" id="Phobius"/>
    </source>
</evidence>
<evidence type="ECO:0000313" key="2">
    <source>
        <dbReference type="EMBL" id="TFK52132.1"/>
    </source>
</evidence>
<sequence>MQFSYVFGPTGQPTLALWILSMVYGMFVVLFGTAVHLLRKSISSRSGDSTVEKSLLYVAVISFLLTTTAIGVCFVLVAYTYGVNMSRLEDMVVRAANPSQTYHKFMTASEQLQIITAVLLNLQIMVADAFLLWRCYVVWNKKAIVVKIVLPMVVVETVMGFVRLGWSAAPANFLEEGTLSPIEFYISMVYFASLLAINLTMSMLIAFRTFRAHRAMRHFPGLSLGRRYLWLTYLIVECGASYWLCIIIVIGVELGSSKVYSSLGEDLSSLSTPFVMIFLQIAATLGAVRCVHYVRPATVLIIHRQYSPLSS</sequence>
<keyword evidence="3" id="KW-1185">Reference proteome</keyword>
<feature type="transmembrane region" description="Helical" evidence="1">
    <location>
        <begin position="15"/>
        <end position="35"/>
    </location>
</feature>
<evidence type="ECO:0000313" key="3">
    <source>
        <dbReference type="Proteomes" id="UP000305948"/>
    </source>
</evidence>
<keyword evidence="1" id="KW-0472">Membrane</keyword>
<proteinExistence type="predicted"/>
<dbReference type="Proteomes" id="UP000305948">
    <property type="component" value="Unassembled WGS sequence"/>
</dbReference>
<dbReference type="EMBL" id="ML213509">
    <property type="protein sequence ID" value="TFK52132.1"/>
    <property type="molecule type" value="Genomic_DNA"/>
</dbReference>
<gene>
    <name evidence="2" type="ORF">OE88DRAFT_1361233</name>
</gene>
<feature type="transmembrane region" description="Helical" evidence="1">
    <location>
        <begin position="55"/>
        <end position="81"/>
    </location>
</feature>
<keyword evidence="1" id="KW-0812">Transmembrane</keyword>
<accession>A0A5C3N4S7</accession>
<dbReference type="AlphaFoldDB" id="A0A5C3N4S7"/>
<organism evidence="2 3">
    <name type="scientific">Heliocybe sulcata</name>
    <dbReference type="NCBI Taxonomy" id="5364"/>
    <lineage>
        <taxon>Eukaryota</taxon>
        <taxon>Fungi</taxon>
        <taxon>Dikarya</taxon>
        <taxon>Basidiomycota</taxon>
        <taxon>Agaricomycotina</taxon>
        <taxon>Agaricomycetes</taxon>
        <taxon>Gloeophyllales</taxon>
        <taxon>Gloeophyllaceae</taxon>
        <taxon>Heliocybe</taxon>
    </lineage>
</organism>
<feature type="transmembrane region" description="Helical" evidence="1">
    <location>
        <begin position="184"/>
        <end position="207"/>
    </location>
</feature>
<feature type="transmembrane region" description="Helical" evidence="1">
    <location>
        <begin position="228"/>
        <end position="252"/>
    </location>
</feature>
<feature type="transmembrane region" description="Helical" evidence="1">
    <location>
        <begin position="272"/>
        <end position="294"/>
    </location>
</feature>
<feature type="transmembrane region" description="Helical" evidence="1">
    <location>
        <begin position="112"/>
        <end position="132"/>
    </location>
</feature>
<keyword evidence="1" id="KW-1133">Transmembrane helix</keyword>
<feature type="transmembrane region" description="Helical" evidence="1">
    <location>
        <begin position="144"/>
        <end position="164"/>
    </location>
</feature>
<name>A0A5C3N4S7_9AGAM</name>
<reference evidence="2 3" key="1">
    <citation type="journal article" date="2019" name="Nat. Ecol. Evol.">
        <title>Megaphylogeny resolves global patterns of mushroom evolution.</title>
        <authorList>
            <person name="Varga T."/>
            <person name="Krizsan K."/>
            <person name="Foldi C."/>
            <person name="Dima B."/>
            <person name="Sanchez-Garcia M."/>
            <person name="Sanchez-Ramirez S."/>
            <person name="Szollosi G.J."/>
            <person name="Szarkandi J.G."/>
            <person name="Papp V."/>
            <person name="Albert L."/>
            <person name="Andreopoulos W."/>
            <person name="Angelini C."/>
            <person name="Antonin V."/>
            <person name="Barry K.W."/>
            <person name="Bougher N.L."/>
            <person name="Buchanan P."/>
            <person name="Buyck B."/>
            <person name="Bense V."/>
            <person name="Catcheside P."/>
            <person name="Chovatia M."/>
            <person name="Cooper J."/>
            <person name="Damon W."/>
            <person name="Desjardin D."/>
            <person name="Finy P."/>
            <person name="Geml J."/>
            <person name="Haridas S."/>
            <person name="Hughes K."/>
            <person name="Justo A."/>
            <person name="Karasinski D."/>
            <person name="Kautmanova I."/>
            <person name="Kiss B."/>
            <person name="Kocsube S."/>
            <person name="Kotiranta H."/>
            <person name="LaButti K.M."/>
            <person name="Lechner B.E."/>
            <person name="Liimatainen K."/>
            <person name="Lipzen A."/>
            <person name="Lukacs Z."/>
            <person name="Mihaltcheva S."/>
            <person name="Morgado L.N."/>
            <person name="Niskanen T."/>
            <person name="Noordeloos M.E."/>
            <person name="Ohm R.A."/>
            <person name="Ortiz-Santana B."/>
            <person name="Ovrebo C."/>
            <person name="Racz N."/>
            <person name="Riley R."/>
            <person name="Savchenko A."/>
            <person name="Shiryaev A."/>
            <person name="Soop K."/>
            <person name="Spirin V."/>
            <person name="Szebenyi C."/>
            <person name="Tomsovsky M."/>
            <person name="Tulloss R.E."/>
            <person name="Uehling J."/>
            <person name="Grigoriev I.V."/>
            <person name="Vagvolgyi C."/>
            <person name="Papp T."/>
            <person name="Martin F.M."/>
            <person name="Miettinen O."/>
            <person name="Hibbett D.S."/>
            <person name="Nagy L.G."/>
        </authorList>
    </citation>
    <scope>NUCLEOTIDE SEQUENCE [LARGE SCALE GENOMIC DNA]</scope>
    <source>
        <strain evidence="2 3">OMC1185</strain>
    </source>
</reference>